<evidence type="ECO:0000256" key="3">
    <source>
        <dbReference type="ARBA" id="ARBA00022723"/>
    </source>
</evidence>
<dbReference type="InterPro" id="IPR017896">
    <property type="entry name" value="4Fe4S_Fe-S-bd"/>
</dbReference>
<proteinExistence type="predicted"/>
<dbReference type="KEGG" id="ccot:CCAX7_31570"/>
<evidence type="ECO:0000256" key="1">
    <source>
        <dbReference type="ARBA" id="ARBA00022448"/>
    </source>
</evidence>
<dbReference type="PROSITE" id="PS00198">
    <property type="entry name" value="4FE4S_FER_1"/>
    <property type="match status" value="2"/>
</dbReference>
<dbReference type="AlphaFoldDB" id="A0A402CSF8"/>
<keyword evidence="6" id="KW-0408">Iron</keyword>
<dbReference type="RefSeq" id="WP_119320325.1">
    <property type="nucleotide sequence ID" value="NZ_AP025739.1"/>
</dbReference>
<keyword evidence="4" id="KW-0677">Repeat</keyword>
<evidence type="ECO:0000256" key="7">
    <source>
        <dbReference type="ARBA" id="ARBA00023014"/>
    </source>
</evidence>
<reference evidence="8 9" key="1">
    <citation type="journal article" date="2019" name="Int. J. Syst. Evol. Microbiol.">
        <title>Capsulimonas corticalis gen. nov., sp. nov., an aerobic capsulated bacterium, of a novel bacterial order, Capsulimonadales ord. nov., of the class Armatimonadia of the phylum Armatimonadetes.</title>
        <authorList>
            <person name="Li J."/>
            <person name="Kudo C."/>
            <person name="Tonouchi A."/>
        </authorList>
    </citation>
    <scope>NUCLEOTIDE SEQUENCE [LARGE SCALE GENOMIC DNA]</scope>
    <source>
        <strain evidence="8 9">AX-7</strain>
    </source>
</reference>
<keyword evidence="5" id="KW-0249">Electron transport</keyword>
<dbReference type="PROSITE" id="PS51379">
    <property type="entry name" value="4FE4S_FER_2"/>
    <property type="match status" value="2"/>
</dbReference>
<keyword evidence="7" id="KW-0411">Iron-sulfur</keyword>
<dbReference type="GO" id="GO:0051539">
    <property type="term" value="F:4 iron, 4 sulfur cluster binding"/>
    <property type="evidence" value="ECO:0007669"/>
    <property type="project" value="UniProtKB-KW"/>
</dbReference>
<evidence type="ECO:0000256" key="5">
    <source>
        <dbReference type="ARBA" id="ARBA00022982"/>
    </source>
</evidence>
<dbReference type="SUPFAM" id="SSF54862">
    <property type="entry name" value="4Fe-4S ferredoxins"/>
    <property type="match status" value="1"/>
</dbReference>
<evidence type="ECO:0000313" key="9">
    <source>
        <dbReference type="Proteomes" id="UP000287394"/>
    </source>
</evidence>
<dbReference type="EMBL" id="AP025739">
    <property type="protein sequence ID" value="BDI31106.1"/>
    <property type="molecule type" value="Genomic_DNA"/>
</dbReference>
<name>A0A402CSF8_9BACT</name>
<dbReference type="Pfam" id="PF13187">
    <property type="entry name" value="Fer4_9"/>
    <property type="match status" value="1"/>
</dbReference>
<dbReference type="GO" id="GO:0046872">
    <property type="term" value="F:metal ion binding"/>
    <property type="evidence" value="ECO:0007669"/>
    <property type="project" value="UniProtKB-KW"/>
</dbReference>
<accession>A0A402CSF8</accession>
<dbReference type="OrthoDB" id="9804603at2"/>
<dbReference type="Gene3D" id="3.30.70.20">
    <property type="match status" value="1"/>
</dbReference>
<organism evidence="8 9">
    <name type="scientific">Capsulimonas corticalis</name>
    <dbReference type="NCBI Taxonomy" id="2219043"/>
    <lineage>
        <taxon>Bacteria</taxon>
        <taxon>Bacillati</taxon>
        <taxon>Armatimonadota</taxon>
        <taxon>Armatimonadia</taxon>
        <taxon>Capsulimonadales</taxon>
        <taxon>Capsulimonadaceae</taxon>
        <taxon>Capsulimonas</taxon>
    </lineage>
</organism>
<dbReference type="InterPro" id="IPR017900">
    <property type="entry name" value="4Fe4S_Fe_S_CS"/>
</dbReference>
<protein>
    <submittedName>
        <fullName evidence="8">Ferredoxin</fullName>
    </submittedName>
</protein>
<dbReference type="PANTHER" id="PTHR43687:SF6">
    <property type="entry name" value="L-ASPARTATE SEMIALDEHYDE SULFURTRANSFERASE IRON-SULFUR SUBUNIT"/>
    <property type="match status" value="1"/>
</dbReference>
<evidence type="ECO:0000256" key="2">
    <source>
        <dbReference type="ARBA" id="ARBA00022485"/>
    </source>
</evidence>
<dbReference type="Proteomes" id="UP000287394">
    <property type="component" value="Chromosome"/>
</dbReference>
<evidence type="ECO:0000256" key="4">
    <source>
        <dbReference type="ARBA" id="ARBA00022737"/>
    </source>
</evidence>
<sequence length="113" mass="12202">MIELVSVSRCIECNLCVKVCPTHVFDEVEGAAPVIARQSDCQTCFICEAYCPVDALYVAPFADRSVPVSEDDLEESGALGGWRATIGWGPGRTPIAKTDSTPLLESISPRRRG</sequence>
<dbReference type="PANTHER" id="PTHR43687">
    <property type="entry name" value="ADENYLYLSULFATE REDUCTASE, BETA SUBUNIT"/>
    <property type="match status" value="1"/>
</dbReference>
<keyword evidence="9" id="KW-1185">Reference proteome</keyword>
<evidence type="ECO:0000313" key="8">
    <source>
        <dbReference type="EMBL" id="BDI31106.1"/>
    </source>
</evidence>
<keyword evidence="2" id="KW-0004">4Fe-4S</keyword>
<keyword evidence="3" id="KW-0479">Metal-binding</keyword>
<keyword evidence="1" id="KW-0813">Transport</keyword>
<gene>
    <name evidence="8" type="ORF">CCAX7_31570</name>
</gene>
<dbReference type="InterPro" id="IPR050572">
    <property type="entry name" value="Fe-S_Ferredoxin"/>
</dbReference>
<evidence type="ECO:0000256" key="6">
    <source>
        <dbReference type="ARBA" id="ARBA00023004"/>
    </source>
</evidence>